<evidence type="ECO:0000313" key="1">
    <source>
        <dbReference type="EMBL" id="SHF93181.1"/>
    </source>
</evidence>
<dbReference type="AlphaFoldDB" id="A0A1M5FPS9"/>
<evidence type="ECO:0000313" key="2">
    <source>
        <dbReference type="Proteomes" id="UP000184041"/>
    </source>
</evidence>
<dbReference type="PANTHER" id="PTHR35399:SF4">
    <property type="entry name" value="MEMBRANE PROTEIN"/>
    <property type="match status" value="1"/>
</dbReference>
<reference evidence="1 2" key="1">
    <citation type="submission" date="2016-11" db="EMBL/GenBank/DDBJ databases">
        <authorList>
            <person name="Jaros S."/>
            <person name="Januszkiewicz K."/>
            <person name="Wedrychowicz H."/>
        </authorList>
    </citation>
    <scope>NUCLEOTIDE SEQUENCE [LARGE SCALE GENOMIC DNA]</scope>
    <source>
        <strain evidence="1 2">DSM 21986</strain>
    </source>
</reference>
<dbReference type="RefSeq" id="WP_073065655.1">
    <property type="nucleotide sequence ID" value="NZ_FQUS01000015.1"/>
</dbReference>
<accession>A0A1M5FPS9</accession>
<keyword evidence="2" id="KW-1185">Reference proteome</keyword>
<gene>
    <name evidence="1" type="ORF">SAMN05443144_11592</name>
</gene>
<dbReference type="EMBL" id="FQUS01000015">
    <property type="protein sequence ID" value="SHF93181.1"/>
    <property type="molecule type" value="Genomic_DNA"/>
</dbReference>
<dbReference type="Proteomes" id="UP000184041">
    <property type="component" value="Unassembled WGS sequence"/>
</dbReference>
<sequence>MSISRKHFLRQAGALTLGFSGLHILSSCTSSGGVTEKLITDPFGPLQSDPAGLFNLPEGFSYNIISTFGDKMDDGLLVPHRPDGMATFPGPDGLTILIRNHEVNAAKGGAESAFGENFALADRLDPDEFYDPGQDNNPGQGGTTTVVYDTENQKVVREFLSLAGTIRNCAGGPTPWNSWLTCEEFVSNPDDVYARRHGYVFEVPATSEIGRARPIPIKSMGRFNHEAVAVDPDSNAIYLTEDDSEGLLYRFIPDTPGQLLNGGTLQALAIRERPGLDTRNWESQTVDVGEQLQTEWIDMEEVDSPEDDLRYRGFEDGAARFARGEGMWYGNDAVYFACTNGGPEELGQIWKYTPSDSEAAPGEADHPGTLELFVESMDSTIIENADNLTVAPWGDLIVCEDTGEKQDLNGITPEGKVYKLGRNAKSNSELAGATFSPDGSTLFMNIQHSGLTMAITGPWQKARG</sequence>
<dbReference type="PANTHER" id="PTHR35399">
    <property type="entry name" value="SLR8030 PROTEIN"/>
    <property type="match status" value="1"/>
</dbReference>
<proteinExistence type="predicted"/>
<dbReference type="PROSITE" id="PS51257">
    <property type="entry name" value="PROKAR_LIPOPROTEIN"/>
    <property type="match status" value="1"/>
</dbReference>
<evidence type="ECO:0008006" key="3">
    <source>
        <dbReference type="Google" id="ProtNLM"/>
    </source>
</evidence>
<organism evidence="1 2">
    <name type="scientific">Fodinibius roseus</name>
    <dbReference type="NCBI Taxonomy" id="1194090"/>
    <lineage>
        <taxon>Bacteria</taxon>
        <taxon>Pseudomonadati</taxon>
        <taxon>Balneolota</taxon>
        <taxon>Balneolia</taxon>
        <taxon>Balneolales</taxon>
        <taxon>Balneolaceae</taxon>
        <taxon>Fodinibius</taxon>
    </lineage>
</organism>
<name>A0A1M5FPS9_9BACT</name>
<dbReference type="SUPFAM" id="SSF63825">
    <property type="entry name" value="YWTD domain"/>
    <property type="match status" value="1"/>
</dbReference>
<dbReference type="Pfam" id="PF05787">
    <property type="entry name" value="PhoX"/>
    <property type="match status" value="1"/>
</dbReference>
<protein>
    <recommendedName>
        <fullName evidence="3">Phosphatase</fullName>
    </recommendedName>
</protein>
<dbReference type="STRING" id="1194090.SAMN05443144_11592"/>
<dbReference type="InterPro" id="IPR008557">
    <property type="entry name" value="PhoX"/>
</dbReference>
<dbReference type="OrthoDB" id="9801383at2"/>